<feature type="transmembrane region" description="Helical" evidence="2">
    <location>
        <begin position="303"/>
        <end position="326"/>
    </location>
</feature>
<keyword evidence="7" id="KW-1185">Reference proteome</keyword>
<feature type="coiled-coil region" evidence="1">
    <location>
        <begin position="54"/>
        <end position="81"/>
    </location>
</feature>
<name>A0A1A9AMS0_PLAOA</name>
<proteinExistence type="predicted"/>
<accession>A0A1A9AMS0</accession>
<evidence type="ECO:0000256" key="2">
    <source>
        <dbReference type="SAM" id="Phobius"/>
    </source>
</evidence>
<keyword evidence="2" id="KW-1133">Transmembrane helix</keyword>
<reference evidence="6 7" key="2">
    <citation type="submission" date="2016-05" db="EMBL/GenBank/DDBJ databases">
        <authorList>
            <person name="Naeem Raeece"/>
        </authorList>
    </citation>
    <scope>NUCLEOTIDE SEQUENCE [LARGE SCALE GENOMIC DNA]</scope>
</reference>
<dbReference type="EMBL" id="FLRD01001508">
    <property type="protein sequence ID" value="SBT57484.1"/>
    <property type="molecule type" value="Genomic_DNA"/>
</dbReference>
<keyword evidence="3" id="KW-0732">Signal</keyword>
<dbReference type="AlphaFoldDB" id="A0A1A9AMS0"/>
<sequence length="342" mass="40569">MIALSAKIFTFSLLIWSSQYSYNSNTSRASCDKKKFARTSFSTRCNRLLLTKTEVEHHNKYAELRERIRNLIDEDDEKFEEKLYELVHDDKFRNHFIPFVHSYNYQRQFKETEQNDNIPKKYNPAGHHYGEEKYISSYNFDDHNEDVSNELDNNDDIEGYDASKRNYTNEELRDMEIYDQGITTMRNHKKKFHKDLNFRNKHKKFTSELRRFLRKIDISIESKLVKLIQKHLKITDKTHSTKSRRKFHTVLRFLYKRRPSPLFMLVISILIGITYGVFGSFVYSQAVSTLTILSAGNPFIGLASLYSIIFMSVIVAYIITGGAFIVQYMFFKILKIYLTYSE</sequence>
<evidence type="ECO:0008006" key="8">
    <source>
        <dbReference type="Google" id="ProtNLM"/>
    </source>
</evidence>
<reference evidence="5" key="1">
    <citation type="submission" date="2016-05" db="EMBL/GenBank/DDBJ databases">
        <authorList>
            <person name="Lavstsen T."/>
            <person name="Jespersen J.S."/>
        </authorList>
    </citation>
    <scope>NUCLEOTIDE SEQUENCE [LARGE SCALE GENOMIC DNA]</scope>
</reference>
<feature type="chain" id="PRO_5015060053" description="Pv-fam-d protein" evidence="3">
    <location>
        <begin position="22"/>
        <end position="342"/>
    </location>
</feature>
<organism evidence="5 6">
    <name type="scientific">Plasmodium ovale wallikeri</name>
    <dbReference type="NCBI Taxonomy" id="864142"/>
    <lineage>
        <taxon>Eukaryota</taxon>
        <taxon>Sar</taxon>
        <taxon>Alveolata</taxon>
        <taxon>Apicomplexa</taxon>
        <taxon>Aconoidasida</taxon>
        <taxon>Haemosporida</taxon>
        <taxon>Plasmodiidae</taxon>
        <taxon>Plasmodium</taxon>
        <taxon>Plasmodium (Plasmodium)</taxon>
    </lineage>
</organism>
<keyword evidence="1" id="KW-0175">Coiled coil</keyword>
<evidence type="ECO:0000256" key="1">
    <source>
        <dbReference type="SAM" id="Coils"/>
    </source>
</evidence>
<evidence type="ECO:0000256" key="3">
    <source>
        <dbReference type="SAM" id="SignalP"/>
    </source>
</evidence>
<keyword evidence="2" id="KW-0472">Membrane</keyword>
<evidence type="ECO:0000313" key="4">
    <source>
        <dbReference type="EMBL" id="SBT57484.1"/>
    </source>
</evidence>
<dbReference type="EMBL" id="FLRE01001849">
    <property type="protein sequence ID" value="SBT57485.1"/>
    <property type="molecule type" value="Genomic_DNA"/>
</dbReference>
<evidence type="ECO:0000313" key="7">
    <source>
        <dbReference type="Proteomes" id="UP000078555"/>
    </source>
</evidence>
<dbReference type="Proteomes" id="UP000078555">
    <property type="component" value="Unassembled WGS sequence"/>
</dbReference>
<gene>
    <name evidence="4" type="ORF">POVWA1_081860</name>
    <name evidence="5" type="ORF">POVWA2_079950</name>
</gene>
<evidence type="ECO:0000313" key="5">
    <source>
        <dbReference type="EMBL" id="SBT57485.1"/>
    </source>
</evidence>
<dbReference type="Proteomes" id="UP000078550">
    <property type="component" value="Unassembled WGS sequence"/>
</dbReference>
<feature type="transmembrane region" description="Helical" evidence="2">
    <location>
        <begin position="262"/>
        <end position="283"/>
    </location>
</feature>
<evidence type="ECO:0000313" key="6">
    <source>
        <dbReference type="Proteomes" id="UP000078550"/>
    </source>
</evidence>
<protein>
    <recommendedName>
        <fullName evidence="8">Pv-fam-d protein</fullName>
    </recommendedName>
</protein>
<keyword evidence="2" id="KW-0812">Transmembrane</keyword>
<feature type="signal peptide" evidence="3">
    <location>
        <begin position="1"/>
        <end position="21"/>
    </location>
</feature>